<reference evidence="2" key="1">
    <citation type="submission" date="2018-11" db="EMBL/GenBank/DDBJ databases">
        <authorList>
            <consortium name="Pathogen Informatics"/>
        </authorList>
    </citation>
    <scope>NUCLEOTIDE SEQUENCE</scope>
</reference>
<dbReference type="EMBL" id="CAAALY010245673">
    <property type="protein sequence ID" value="VEL33372.1"/>
    <property type="molecule type" value="Genomic_DNA"/>
</dbReference>
<sequence length="232" mass="25864">MVSSDDVRRMTDESSAGIHRGRRAVRRRLIRTNLQPELQGNPSIASGGANLRILFTRFFKRNDRSRQMCAKLLNDKLLGEMSFIQHTADSEMGNCSAKPSLLRKNIIKNRRGHSADSLSRLVSGIPEAEGSASSTLLSATTPALTTGRTTVHIDQLLDRPNKGTSSLEMRGSQNEDNLWLREAEAEALAYREENSCLRNRINGLIQLLNQSECQVSSVVYAHLYVFSQTNAY</sequence>
<evidence type="ECO:0000256" key="1">
    <source>
        <dbReference type="SAM" id="MobiDB-lite"/>
    </source>
</evidence>
<name>A0A3S5AMT2_9PLAT</name>
<evidence type="ECO:0000313" key="2">
    <source>
        <dbReference type="EMBL" id="VEL33372.1"/>
    </source>
</evidence>
<comment type="caution">
    <text evidence="2">The sequence shown here is derived from an EMBL/GenBank/DDBJ whole genome shotgun (WGS) entry which is preliminary data.</text>
</comment>
<proteinExistence type="predicted"/>
<dbReference type="AlphaFoldDB" id="A0A3S5AMT2"/>
<keyword evidence="3" id="KW-1185">Reference proteome</keyword>
<accession>A0A3S5AMT2</accession>
<evidence type="ECO:0000313" key="3">
    <source>
        <dbReference type="Proteomes" id="UP000784294"/>
    </source>
</evidence>
<feature type="compositionally biased region" description="Basic and acidic residues" evidence="1">
    <location>
        <begin position="1"/>
        <end position="12"/>
    </location>
</feature>
<protein>
    <submittedName>
        <fullName evidence="2">Uncharacterized protein</fullName>
    </submittedName>
</protein>
<dbReference type="Proteomes" id="UP000784294">
    <property type="component" value="Unassembled WGS sequence"/>
</dbReference>
<feature type="region of interest" description="Disordered" evidence="1">
    <location>
        <begin position="1"/>
        <end position="20"/>
    </location>
</feature>
<organism evidence="2 3">
    <name type="scientific">Protopolystoma xenopodis</name>
    <dbReference type="NCBI Taxonomy" id="117903"/>
    <lineage>
        <taxon>Eukaryota</taxon>
        <taxon>Metazoa</taxon>
        <taxon>Spiralia</taxon>
        <taxon>Lophotrochozoa</taxon>
        <taxon>Platyhelminthes</taxon>
        <taxon>Monogenea</taxon>
        <taxon>Polyopisthocotylea</taxon>
        <taxon>Polystomatidea</taxon>
        <taxon>Polystomatidae</taxon>
        <taxon>Protopolystoma</taxon>
    </lineage>
</organism>
<gene>
    <name evidence="2" type="ORF">PXEA_LOCUS26812</name>
</gene>